<reference evidence="4" key="2">
    <citation type="submission" date="2014-06" db="EMBL/GenBank/DDBJ databases">
        <authorList>
            <person name="Berkman J.Paul."/>
        </authorList>
    </citation>
    <scope>NUCLEOTIDE SEQUENCE [LARGE SCALE GENOMIC DNA]</scope>
</reference>
<dbReference type="OrthoDB" id="2545238at2759"/>
<dbReference type="EMBL" id="LK056680">
    <property type="protein sequence ID" value="CDU24705.1"/>
    <property type="molecule type" value="Genomic_DNA"/>
</dbReference>
<evidence type="ECO:0000313" key="4">
    <source>
        <dbReference type="EMBL" id="CDW97581.1"/>
    </source>
</evidence>
<keyword evidence="2" id="KW-0732">Signal</keyword>
<feature type="region of interest" description="Disordered" evidence="1">
    <location>
        <begin position="24"/>
        <end position="57"/>
    </location>
</feature>
<evidence type="ECO:0000313" key="3">
    <source>
        <dbReference type="EMBL" id="CDU24705.1"/>
    </source>
</evidence>
<protein>
    <submittedName>
        <fullName evidence="4">Uncharacterized protein</fullName>
    </submittedName>
</protein>
<evidence type="ECO:0000313" key="5">
    <source>
        <dbReference type="Proteomes" id="UP000242770"/>
    </source>
</evidence>
<gene>
    <name evidence="4" type="primary">SSCI34700.1</name>
    <name evidence="3" type="ORF">SPSC_04538</name>
</gene>
<organism evidence="4 5">
    <name type="scientific">Sporisorium scitamineum</name>
    <dbReference type="NCBI Taxonomy" id="49012"/>
    <lineage>
        <taxon>Eukaryota</taxon>
        <taxon>Fungi</taxon>
        <taxon>Dikarya</taxon>
        <taxon>Basidiomycota</taxon>
        <taxon>Ustilaginomycotina</taxon>
        <taxon>Ustilaginomycetes</taxon>
        <taxon>Ustilaginales</taxon>
        <taxon>Ustilaginaceae</taxon>
        <taxon>Sporisorium</taxon>
    </lineage>
</organism>
<evidence type="ECO:0000256" key="1">
    <source>
        <dbReference type="SAM" id="MobiDB-lite"/>
    </source>
</evidence>
<dbReference type="AlphaFoldDB" id="A0A0F7S5J2"/>
<dbReference type="STRING" id="49012.A0A0F7S5J2"/>
<keyword evidence="5" id="KW-1185">Reference proteome</keyword>
<feature type="compositionally biased region" description="Polar residues" evidence="1">
    <location>
        <begin position="102"/>
        <end position="114"/>
    </location>
</feature>
<feature type="chain" id="PRO_5015039106" evidence="2">
    <location>
        <begin position="17"/>
        <end position="213"/>
    </location>
</feature>
<accession>A0A0F7S5J2</accession>
<feature type="compositionally biased region" description="Low complexity" evidence="1">
    <location>
        <begin position="24"/>
        <end position="39"/>
    </location>
</feature>
<dbReference type="Proteomes" id="UP000242770">
    <property type="component" value="Unassembled WGS sequence"/>
</dbReference>
<reference evidence="3" key="3">
    <citation type="submission" date="2014-06" db="EMBL/GenBank/DDBJ databases">
        <authorList>
            <person name="Ju J."/>
            <person name="Zhang J."/>
        </authorList>
    </citation>
    <scope>NUCLEOTIDE SEQUENCE</scope>
    <source>
        <strain evidence="3">SscI8</strain>
    </source>
</reference>
<dbReference type="EMBL" id="CCFA01001928">
    <property type="protein sequence ID" value="CDW97581.1"/>
    <property type="molecule type" value="Genomic_DNA"/>
</dbReference>
<feature type="region of interest" description="Disordered" evidence="1">
    <location>
        <begin position="100"/>
        <end position="138"/>
    </location>
</feature>
<evidence type="ECO:0000256" key="2">
    <source>
        <dbReference type="SAM" id="SignalP"/>
    </source>
</evidence>
<name>A0A0F7S5J2_9BASI</name>
<feature type="signal peptide" evidence="2">
    <location>
        <begin position="1"/>
        <end position="16"/>
    </location>
</feature>
<sequence length="213" mass="22756">MMVPTSILAFAQLVLSALDPHASSSSLSTSPSSSSSATPRFPHAQFRGELPQLPPSNSGASVSACTFAVGPPGPPASALCPAFNAFCSSFRDGMRSRHIRNLKSNPPFSRPTSLSDRKARSSQYKLDGDDEDDDPDNPLKDIKFRTGCTGGAELASDGTYISGFTATCIVDGVDWVPYVFDQFLRAEFSEEGKENEPLPIYSSFIGCQVPAHL</sequence>
<reference evidence="5" key="1">
    <citation type="submission" date="2014-06" db="EMBL/GenBank/DDBJ databases">
        <authorList>
            <person name="Berkman P.J."/>
        </authorList>
    </citation>
    <scope>NUCLEOTIDE SEQUENCE [LARGE SCALE GENOMIC DNA]</scope>
</reference>
<proteinExistence type="predicted"/>